<evidence type="ECO:0000256" key="1">
    <source>
        <dbReference type="SAM" id="MobiDB-lite"/>
    </source>
</evidence>
<dbReference type="EMBL" id="BKAG01000021">
    <property type="protein sequence ID" value="GEP43764.1"/>
    <property type="molecule type" value="Genomic_DNA"/>
</dbReference>
<feature type="signal peptide" evidence="2">
    <location>
        <begin position="1"/>
        <end position="21"/>
    </location>
</feature>
<dbReference type="PROSITE" id="PS51257">
    <property type="entry name" value="PROKAR_LIPOPROTEIN"/>
    <property type="match status" value="1"/>
</dbReference>
<keyword evidence="4" id="KW-1185">Reference proteome</keyword>
<evidence type="ECO:0000256" key="2">
    <source>
        <dbReference type="SAM" id="SignalP"/>
    </source>
</evidence>
<comment type="caution">
    <text evidence="3">The sequence shown here is derived from an EMBL/GenBank/DDBJ whole genome shotgun (WGS) entry which is preliminary data.</text>
</comment>
<accession>A0A512MAK9</accession>
<protein>
    <recommendedName>
        <fullName evidence="5">Lipoprotein</fullName>
    </recommendedName>
</protein>
<name>A0A512MAK9_9BACT</name>
<dbReference type="RefSeq" id="WP_146851336.1">
    <property type="nucleotide sequence ID" value="NZ_BKAG01000021.1"/>
</dbReference>
<keyword evidence="2" id="KW-0732">Signal</keyword>
<gene>
    <name evidence="3" type="ORF">BGE01nite_30550</name>
</gene>
<sequence>MNASFLRIGAALLAVILAACVGPPGPDNRRDSHDPDNLQRAEPPKAWKADSPRLFTCAELQEVGDRYGRTIGYRIELKPYQWQGEAGKYYVSSKLIPYEPGIAIVWLNDAELAVMRGEFEYLRLVHVNPKAERGGWIERMAPHPKPAVSTPVPPPPASVKKAR</sequence>
<proteinExistence type="predicted"/>
<feature type="chain" id="PRO_5022227703" description="Lipoprotein" evidence="2">
    <location>
        <begin position="22"/>
        <end position="163"/>
    </location>
</feature>
<evidence type="ECO:0000313" key="3">
    <source>
        <dbReference type="EMBL" id="GEP43764.1"/>
    </source>
</evidence>
<feature type="region of interest" description="Disordered" evidence="1">
    <location>
        <begin position="140"/>
        <end position="163"/>
    </location>
</feature>
<organism evidence="3 4">
    <name type="scientific">Brevifollis gellanilyticus</name>
    <dbReference type="NCBI Taxonomy" id="748831"/>
    <lineage>
        <taxon>Bacteria</taxon>
        <taxon>Pseudomonadati</taxon>
        <taxon>Verrucomicrobiota</taxon>
        <taxon>Verrucomicrobiia</taxon>
        <taxon>Verrucomicrobiales</taxon>
        <taxon>Verrucomicrobiaceae</taxon>
    </lineage>
</organism>
<evidence type="ECO:0000313" key="4">
    <source>
        <dbReference type="Proteomes" id="UP000321577"/>
    </source>
</evidence>
<dbReference type="AlphaFoldDB" id="A0A512MAK9"/>
<reference evidence="3 4" key="1">
    <citation type="submission" date="2019-07" db="EMBL/GenBank/DDBJ databases">
        <title>Whole genome shotgun sequence of Brevifollis gellanilyticus NBRC 108608.</title>
        <authorList>
            <person name="Hosoyama A."/>
            <person name="Uohara A."/>
            <person name="Ohji S."/>
            <person name="Ichikawa N."/>
        </authorList>
    </citation>
    <scope>NUCLEOTIDE SEQUENCE [LARGE SCALE GENOMIC DNA]</scope>
    <source>
        <strain evidence="3 4">NBRC 108608</strain>
    </source>
</reference>
<dbReference type="Proteomes" id="UP000321577">
    <property type="component" value="Unassembled WGS sequence"/>
</dbReference>
<evidence type="ECO:0008006" key="5">
    <source>
        <dbReference type="Google" id="ProtNLM"/>
    </source>
</evidence>